<dbReference type="GO" id="GO:0140359">
    <property type="term" value="F:ABC-type transporter activity"/>
    <property type="evidence" value="ECO:0007669"/>
    <property type="project" value="InterPro"/>
</dbReference>
<dbReference type="FunFam" id="3.40.50.300:FF:000054">
    <property type="entry name" value="ABC multidrug transporter atrF"/>
    <property type="match status" value="1"/>
</dbReference>
<dbReference type="Gene3D" id="3.40.50.300">
    <property type="entry name" value="P-loop containing nucleotide triphosphate hydrolases"/>
    <property type="match status" value="2"/>
</dbReference>
<accession>A0A8K0TG19</accession>
<keyword evidence="3" id="KW-0813">Transport</keyword>
<dbReference type="InterPro" id="IPR034001">
    <property type="entry name" value="ABCG_PDR_1"/>
</dbReference>
<evidence type="ECO:0000256" key="2">
    <source>
        <dbReference type="ARBA" id="ARBA00006012"/>
    </source>
</evidence>
<feature type="region of interest" description="Disordered" evidence="9">
    <location>
        <begin position="1"/>
        <end position="29"/>
    </location>
</feature>
<feature type="transmembrane region" description="Helical" evidence="10">
    <location>
        <begin position="1416"/>
        <end position="1436"/>
    </location>
</feature>
<proteinExistence type="inferred from homology"/>
<dbReference type="InterPro" id="IPR034003">
    <property type="entry name" value="ABCG_PDR_2"/>
</dbReference>
<keyword evidence="13" id="KW-1185">Reference proteome</keyword>
<dbReference type="InterPro" id="IPR017871">
    <property type="entry name" value="ABC_transporter-like_CS"/>
</dbReference>
<keyword evidence="4 10" id="KW-0812">Transmembrane</keyword>
<feature type="transmembrane region" description="Helical" evidence="10">
    <location>
        <begin position="597"/>
        <end position="617"/>
    </location>
</feature>
<feature type="transmembrane region" description="Helical" evidence="10">
    <location>
        <begin position="486"/>
        <end position="509"/>
    </location>
</feature>
<dbReference type="InterPro" id="IPR043926">
    <property type="entry name" value="ABCG_dom"/>
</dbReference>
<dbReference type="Pfam" id="PF00005">
    <property type="entry name" value="ABC_tran"/>
    <property type="match status" value="2"/>
</dbReference>
<comment type="subcellular location">
    <subcellularLocation>
        <location evidence="1">Membrane</location>
        <topology evidence="1">Multi-pass membrane protein</topology>
    </subcellularLocation>
</comment>
<reference evidence="12" key="1">
    <citation type="journal article" date="2021" name="Nat. Commun.">
        <title>Genetic determinants of endophytism in the Arabidopsis root mycobiome.</title>
        <authorList>
            <person name="Mesny F."/>
            <person name="Miyauchi S."/>
            <person name="Thiergart T."/>
            <person name="Pickel B."/>
            <person name="Atanasova L."/>
            <person name="Karlsson M."/>
            <person name="Huettel B."/>
            <person name="Barry K.W."/>
            <person name="Haridas S."/>
            <person name="Chen C."/>
            <person name="Bauer D."/>
            <person name="Andreopoulos W."/>
            <person name="Pangilinan J."/>
            <person name="LaButti K."/>
            <person name="Riley R."/>
            <person name="Lipzen A."/>
            <person name="Clum A."/>
            <person name="Drula E."/>
            <person name="Henrissat B."/>
            <person name="Kohler A."/>
            <person name="Grigoriev I.V."/>
            <person name="Martin F.M."/>
            <person name="Hacquard S."/>
        </authorList>
    </citation>
    <scope>NUCLEOTIDE SEQUENCE</scope>
    <source>
        <strain evidence="12">MPI-CAGE-AT-0016</strain>
    </source>
</reference>
<dbReference type="GO" id="GO:0016020">
    <property type="term" value="C:membrane"/>
    <property type="evidence" value="ECO:0007669"/>
    <property type="project" value="UniProtKB-SubCell"/>
</dbReference>
<evidence type="ECO:0000259" key="11">
    <source>
        <dbReference type="PROSITE" id="PS50893"/>
    </source>
</evidence>
<evidence type="ECO:0000313" key="13">
    <source>
        <dbReference type="Proteomes" id="UP000813385"/>
    </source>
</evidence>
<dbReference type="Pfam" id="PF19055">
    <property type="entry name" value="ABC2_membrane_7"/>
    <property type="match status" value="1"/>
</dbReference>
<dbReference type="Pfam" id="PF14510">
    <property type="entry name" value="ABC_trans_N"/>
    <property type="match status" value="1"/>
</dbReference>
<feature type="transmembrane region" description="Helical" evidence="10">
    <location>
        <begin position="1293"/>
        <end position="1311"/>
    </location>
</feature>
<comment type="similarity">
    <text evidence="2">Belongs to the ABC transporter superfamily. ABCG family. PDR (TC 3.A.1.205) subfamily.</text>
</comment>
<feature type="domain" description="ABC transporter" evidence="11">
    <location>
        <begin position="122"/>
        <end position="376"/>
    </location>
</feature>
<dbReference type="GO" id="GO:0005524">
    <property type="term" value="F:ATP binding"/>
    <property type="evidence" value="ECO:0007669"/>
    <property type="project" value="UniProtKB-KW"/>
</dbReference>
<evidence type="ECO:0000256" key="3">
    <source>
        <dbReference type="ARBA" id="ARBA00022448"/>
    </source>
</evidence>
<dbReference type="GO" id="GO:0016887">
    <property type="term" value="F:ATP hydrolysis activity"/>
    <property type="evidence" value="ECO:0007669"/>
    <property type="project" value="InterPro"/>
</dbReference>
<keyword evidence="7 10" id="KW-1133">Transmembrane helix</keyword>
<dbReference type="InterPro" id="IPR029481">
    <property type="entry name" value="ABC_trans_N"/>
</dbReference>
<dbReference type="OrthoDB" id="245989at2759"/>
<feature type="transmembrane region" description="Helical" evidence="10">
    <location>
        <begin position="1174"/>
        <end position="1192"/>
    </location>
</feature>
<dbReference type="SMART" id="SM00382">
    <property type="entry name" value="AAA"/>
    <property type="match status" value="2"/>
</dbReference>
<sequence length="1463" mass="161938">MTTPPSSSAGHGRTSDEDEDSAPYAPTSRVNELVRGYSLELVRSASHADPTINPFLSSHPSLDPSRPDQFNAAKWAKALLQHTDADPEKYPRYAAGVSFRQLSVHGYGTDTDYQKNVLNVLLQAPLMIKQYFGNRRREVRILRDLDGLVNQGEMLLVLGRPGSGVSTLLKTIAGDMEGLNLSPDAHISYQGIPGHTMHKTFRGEAVYQAETDVHFPHLTVGQTLMFAALARTPRNRLPGVSRQHYARHLRDVVMAVLGISHTVNTKVGDDFVRGVSGGERKRVSIVEVALGQSPIQCWDNSTRGLDSATALQFVRTLRMSTQLARTLAVVAVYQGSQEAYDAFDKVTVLYEGRQIYFGAAADAKRYFVEMGYQCPDRQTTADFLTSLTNPSERIVRAGYEEFVPKTPDEFAKRWKTSQARASLMASVAEFEKRYPMDGSQEASLATARAAQRAPLTSNSSPYTISLPMQILLCMTRGYQRLMGDKLFFFVTVGSNLVISLLLGSVFFDLPDDASSINSRCVLIYFAILFNGLNSALEILSLYAQRPIVEKHARYALYRPLAEAVSSTICDLPSKILSTLAFNLPLYFMAGLRHEVDAVFTFLLFGFTCTLSMSMLLRTIGQSSKTVHQALTPAAILILGLVIYTGFILPTRDMQGWLRWINYANPIAYAYESLVVNEFTDRQFSCLQFVPAYPDASPDNRACAVPGAAPGADFIDGDFYIGANYGYTRAHLWRNFGILCAFIVIYSITYVLAAEYIKTNRSKGEVLVFGRKTVAAHDAPKTEVKRETQVGEKTERSAVVPLTDNVFHWQDVCYEVSVKGETRRILDHVDGWVKPGTLTALMGSTGAGKTTLLDVLANRVTTGVVTGDMLVNGIPRGPSFQRKTGYVQQQDIHLPTATVREALRFSAELRQPAAVSKADKHAFVEEVIALLEMERYAEAVIGVPGEGLNVEQRKRLTIGVELAAKPDLLLFLDEPTSGLDSQTSWSIMSLLRRLSDNGQAILCTIHQPSAMLFQQFDRLLLLAHGGKTVYFGDVGEDARLLAGYFESFGARPCGRDENPAEWMLEVIGAAPGARAERNWPETWRGSSLCEANKRELDRLRGLKRETPAEAGSDEAAMYAAPFRVQLAACTKRVFQQYWRTPSYIYSKLILCFATSLFIGLSFLNAPLSLQGLQSQMFSIFMLLVVFAFLLYQTMPNFILQREQYEARERASRSYSWYVFILVNIIVELPWNTLAAAAVFFPFYYLVGMQDNAAAAGAQTERGALMFLLIWAFLLFEATFADMVVVAVPTAEIGATLGLLLFAFCLIFCGVVVPETALPGFWKFMYRASPLTYLVDALLSTGLARNAVECSPLELLSFEAPGGGTTCGEYMKPYMELAGGALADASSTTMCQFCQLASTDVFLGTVSSDYNRRWRNYGFMWIYIDFNIAAALGLYWLVRVPKKGQGKSKGFGSIASLSKFLPGSR</sequence>
<dbReference type="InterPro" id="IPR010929">
    <property type="entry name" value="PDR_CDR_ABC"/>
</dbReference>
<dbReference type="InterPro" id="IPR003593">
    <property type="entry name" value="AAA+_ATPase"/>
</dbReference>
<feature type="transmembrane region" description="Helical" evidence="10">
    <location>
        <begin position="1263"/>
        <end position="1286"/>
    </location>
</feature>
<keyword evidence="5" id="KW-0547">Nucleotide-binding</keyword>
<feature type="transmembrane region" description="Helical" evidence="10">
    <location>
        <begin position="731"/>
        <end position="752"/>
    </location>
</feature>
<dbReference type="EMBL" id="JAGPXD010000004">
    <property type="protein sequence ID" value="KAH7358868.1"/>
    <property type="molecule type" value="Genomic_DNA"/>
</dbReference>
<evidence type="ECO:0000256" key="9">
    <source>
        <dbReference type="SAM" id="MobiDB-lite"/>
    </source>
</evidence>
<dbReference type="PANTHER" id="PTHR19241">
    <property type="entry name" value="ATP-BINDING CASSETTE TRANSPORTER"/>
    <property type="match status" value="1"/>
</dbReference>
<feature type="domain" description="ABC transporter" evidence="11">
    <location>
        <begin position="806"/>
        <end position="1049"/>
    </location>
</feature>
<evidence type="ECO:0000256" key="6">
    <source>
        <dbReference type="ARBA" id="ARBA00022840"/>
    </source>
</evidence>
<evidence type="ECO:0000256" key="4">
    <source>
        <dbReference type="ARBA" id="ARBA00022692"/>
    </source>
</evidence>
<dbReference type="InterPro" id="IPR027417">
    <property type="entry name" value="P-loop_NTPase"/>
</dbReference>
<evidence type="ECO:0000256" key="8">
    <source>
        <dbReference type="ARBA" id="ARBA00023136"/>
    </source>
</evidence>
<evidence type="ECO:0000256" key="7">
    <source>
        <dbReference type="ARBA" id="ARBA00022989"/>
    </source>
</evidence>
<dbReference type="InterPro" id="IPR013525">
    <property type="entry name" value="ABC2_TM"/>
</dbReference>
<comment type="caution">
    <text evidence="12">The sequence shown here is derived from an EMBL/GenBank/DDBJ whole genome shotgun (WGS) entry which is preliminary data.</text>
</comment>
<dbReference type="Pfam" id="PF06422">
    <property type="entry name" value="PDR_CDR"/>
    <property type="match status" value="1"/>
</dbReference>
<evidence type="ECO:0000256" key="10">
    <source>
        <dbReference type="SAM" id="Phobius"/>
    </source>
</evidence>
<dbReference type="SUPFAM" id="SSF52540">
    <property type="entry name" value="P-loop containing nucleoside triphosphate hydrolases"/>
    <property type="match status" value="2"/>
</dbReference>
<protein>
    <submittedName>
        <fullName evidence="12">ABC-2 type transporter-domain-containing protein</fullName>
    </submittedName>
</protein>
<dbReference type="CDD" id="cd03232">
    <property type="entry name" value="ABCG_PDR_domain2"/>
    <property type="match status" value="1"/>
</dbReference>
<dbReference type="Proteomes" id="UP000813385">
    <property type="component" value="Unassembled WGS sequence"/>
</dbReference>
<dbReference type="PROSITE" id="PS00211">
    <property type="entry name" value="ABC_TRANSPORTER_1"/>
    <property type="match status" value="1"/>
</dbReference>
<name>A0A8K0TG19_9PEZI</name>
<keyword evidence="6" id="KW-0067">ATP-binding</keyword>
<feature type="transmembrane region" description="Helical" evidence="10">
    <location>
        <begin position="629"/>
        <end position="648"/>
    </location>
</feature>
<organism evidence="12 13">
    <name type="scientific">Plectosphaerella cucumerina</name>
    <dbReference type="NCBI Taxonomy" id="40658"/>
    <lineage>
        <taxon>Eukaryota</taxon>
        <taxon>Fungi</taxon>
        <taxon>Dikarya</taxon>
        <taxon>Ascomycota</taxon>
        <taxon>Pezizomycotina</taxon>
        <taxon>Sordariomycetes</taxon>
        <taxon>Hypocreomycetidae</taxon>
        <taxon>Glomerellales</taxon>
        <taxon>Plectosphaerellaceae</taxon>
        <taxon>Plectosphaerella</taxon>
    </lineage>
</organism>
<feature type="transmembrane region" description="Helical" evidence="10">
    <location>
        <begin position="1213"/>
        <end position="1243"/>
    </location>
</feature>
<evidence type="ECO:0000256" key="5">
    <source>
        <dbReference type="ARBA" id="ARBA00022741"/>
    </source>
</evidence>
<dbReference type="InterPro" id="IPR003439">
    <property type="entry name" value="ABC_transporter-like_ATP-bd"/>
</dbReference>
<dbReference type="CDD" id="cd03233">
    <property type="entry name" value="ABCG_PDR_domain1"/>
    <property type="match status" value="1"/>
</dbReference>
<evidence type="ECO:0000256" key="1">
    <source>
        <dbReference type="ARBA" id="ARBA00004141"/>
    </source>
</evidence>
<dbReference type="Pfam" id="PF01061">
    <property type="entry name" value="ABC2_membrane"/>
    <property type="match status" value="2"/>
</dbReference>
<feature type="transmembrane region" description="Helical" evidence="10">
    <location>
        <begin position="521"/>
        <end position="543"/>
    </location>
</feature>
<dbReference type="PROSITE" id="PS50893">
    <property type="entry name" value="ABC_TRANSPORTER_2"/>
    <property type="match status" value="2"/>
</dbReference>
<evidence type="ECO:0000313" key="12">
    <source>
        <dbReference type="EMBL" id="KAH7358868.1"/>
    </source>
</evidence>
<gene>
    <name evidence="12" type="ORF">B0T11DRAFT_109345</name>
</gene>
<feature type="transmembrane region" description="Helical" evidence="10">
    <location>
        <begin position="1143"/>
        <end position="1162"/>
    </location>
</feature>
<keyword evidence="8 10" id="KW-0472">Membrane</keyword>